<feature type="compositionally biased region" description="Pro residues" evidence="6">
    <location>
        <begin position="139"/>
        <end position="151"/>
    </location>
</feature>
<dbReference type="PROSITE" id="PS51644">
    <property type="entry name" value="HTH_OST"/>
    <property type="match status" value="1"/>
</dbReference>
<dbReference type="SMART" id="SM00333">
    <property type="entry name" value="TUDOR"/>
    <property type="match status" value="1"/>
</dbReference>
<dbReference type="PANTHER" id="PTHR22948:SF14">
    <property type="entry name" value="TUDOR DOMAIN-CONTAINING PROTEIN 7"/>
    <property type="match status" value="1"/>
</dbReference>
<feature type="domain" description="HTH OST-type" evidence="8">
    <location>
        <begin position="41"/>
        <end position="108"/>
    </location>
</feature>
<dbReference type="InterPro" id="IPR035437">
    <property type="entry name" value="SNase_OB-fold_sf"/>
</dbReference>
<evidence type="ECO:0000259" key="8">
    <source>
        <dbReference type="PROSITE" id="PS51644"/>
    </source>
</evidence>
<dbReference type="InterPro" id="IPR050621">
    <property type="entry name" value="Tudor_domain_containing"/>
</dbReference>
<dbReference type="Ensembl" id="ENSPMGT00000022289.1">
    <property type="protein sequence ID" value="ENSPMGP00000020906.1"/>
    <property type="gene ID" value="ENSPMGG00000016935.1"/>
</dbReference>
<feature type="domain" description="Tudor" evidence="7">
    <location>
        <begin position="231"/>
        <end position="290"/>
    </location>
</feature>
<name>A0A3B4AX73_9GOBI</name>
<dbReference type="Pfam" id="PF00567">
    <property type="entry name" value="TUDOR"/>
    <property type="match status" value="1"/>
</dbReference>
<dbReference type="GO" id="GO:0043186">
    <property type="term" value="C:P granule"/>
    <property type="evidence" value="ECO:0007669"/>
    <property type="project" value="TreeGrafter"/>
</dbReference>
<evidence type="ECO:0000259" key="7">
    <source>
        <dbReference type="PROSITE" id="PS50304"/>
    </source>
</evidence>
<keyword evidence="2" id="KW-0963">Cytoplasm</keyword>
<feature type="region of interest" description="Disordered" evidence="6">
    <location>
        <begin position="135"/>
        <end position="172"/>
    </location>
</feature>
<dbReference type="GO" id="GO:0002089">
    <property type="term" value="P:lens morphogenesis in camera-type eye"/>
    <property type="evidence" value="ECO:0007669"/>
    <property type="project" value="TreeGrafter"/>
</dbReference>
<dbReference type="PROSITE" id="PS50304">
    <property type="entry name" value="TUDOR"/>
    <property type="match status" value="1"/>
</dbReference>
<dbReference type="Proteomes" id="UP000261520">
    <property type="component" value="Unplaced"/>
</dbReference>
<dbReference type="AlphaFoldDB" id="A0A3B4AX73"/>
<dbReference type="InterPro" id="IPR025605">
    <property type="entry name" value="OST-HTH/LOTUS_dom"/>
</dbReference>
<reference evidence="9" key="1">
    <citation type="submission" date="2025-08" db="UniProtKB">
        <authorList>
            <consortium name="Ensembl"/>
        </authorList>
    </citation>
    <scope>IDENTIFICATION</scope>
</reference>
<evidence type="ECO:0000256" key="1">
    <source>
        <dbReference type="ARBA" id="ARBA00004496"/>
    </source>
</evidence>
<evidence type="ECO:0000256" key="6">
    <source>
        <dbReference type="SAM" id="MobiDB-lite"/>
    </source>
</evidence>
<dbReference type="PANTHER" id="PTHR22948">
    <property type="entry name" value="TUDOR DOMAIN CONTAINING PROTEIN"/>
    <property type="match status" value="1"/>
</dbReference>
<evidence type="ECO:0000313" key="9">
    <source>
        <dbReference type="Ensembl" id="ENSPMGP00000020906.1"/>
    </source>
</evidence>
<dbReference type="Gene3D" id="3.30.420.610">
    <property type="entry name" value="LOTUS domain-like"/>
    <property type="match status" value="2"/>
</dbReference>
<dbReference type="InterPro" id="IPR041966">
    <property type="entry name" value="LOTUS-like"/>
</dbReference>
<evidence type="ECO:0000256" key="5">
    <source>
        <dbReference type="ARBA" id="ARBA00022871"/>
    </source>
</evidence>
<evidence type="ECO:0000313" key="10">
    <source>
        <dbReference type="Proteomes" id="UP000261520"/>
    </source>
</evidence>
<evidence type="ECO:0000256" key="2">
    <source>
        <dbReference type="ARBA" id="ARBA00022490"/>
    </source>
</evidence>
<evidence type="ECO:0008006" key="11">
    <source>
        <dbReference type="Google" id="ProtNLM"/>
    </source>
</evidence>
<dbReference type="InterPro" id="IPR002999">
    <property type="entry name" value="Tudor"/>
</dbReference>
<dbReference type="GO" id="GO:0030719">
    <property type="term" value="P:P granule organization"/>
    <property type="evidence" value="ECO:0007669"/>
    <property type="project" value="TreeGrafter"/>
</dbReference>
<organism evidence="9 10">
    <name type="scientific">Periophthalmus magnuspinnatus</name>
    <dbReference type="NCBI Taxonomy" id="409849"/>
    <lineage>
        <taxon>Eukaryota</taxon>
        <taxon>Metazoa</taxon>
        <taxon>Chordata</taxon>
        <taxon>Craniata</taxon>
        <taxon>Vertebrata</taxon>
        <taxon>Euteleostomi</taxon>
        <taxon>Actinopterygii</taxon>
        <taxon>Neopterygii</taxon>
        <taxon>Teleostei</taxon>
        <taxon>Neoteleostei</taxon>
        <taxon>Acanthomorphata</taxon>
        <taxon>Gobiaria</taxon>
        <taxon>Gobiiformes</taxon>
        <taxon>Gobioidei</taxon>
        <taxon>Gobiidae</taxon>
        <taxon>Oxudercinae</taxon>
        <taxon>Periophthalmus</taxon>
    </lineage>
</organism>
<dbReference type="GO" id="GO:0070306">
    <property type="term" value="P:lens fiber cell differentiation"/>
    <property type="evidence" value="ECO:0007669"/>
    <property type="project" value="TreeGrafter"/>
</dbReference>
<keyword evidence="10" id="KW-1185">Reference proteome</keyword>
<proteinExistence type="predicted"/>
<dbReference type="SUPFAM" id="SSF63748">
    <property type="entry name" value="Tudor/PWWP/MBT"/>
    <property type="match status" value="1"/>
</dbReference>
<keyword evidence="5" id="KW-0744">Spermatogenesis</keyword>
<keyword evidence="4" id="KW-0221">Differentiation</keyword>
<dbReference type="Gene3D" id="2.40.50.90">
    <property type="match status" value="1"/>
</dbReference>
<evidence type="ECO:0000256" key="4">
    <source>
        <dbReference type="ARBA" id="ARBA00022782"/>
    </source>
</evidence>
<keyword evidence="3" id="KW-0677">Repeat</keyword>
<accession>A0A3B4AX73</accession>
<dbReference type="GO" id="GO:0007283">
    <property type="term" value="P:spermatogenesis"/>
    <property type="evidence" value="ECO:0007669"/>
    <property type="project" value="UniProtKB-KW"/>
</dbReference>
<protein>
    <recommendedName>
        <fullName evidence="11">Tudor domain-containing protein</fullName>
    </recommendedName>
</protein>
<dbReference type="GO" id="GO:0034587">
    <property type="term" value="P:piRNA processing"/>
    <property type="evidence" value="ECO:0007669"/>
    <property type="project" value="TreeGrafter"/>
</dbReference>
<sequence length="373" mass="42612">SCFPVSRSDKRMTLPSHFHKEVQAHLSKNTPHTADRGQPYSSTLVQRRLRDILAKYSNGFWVSKLPQIYRELYKEDLPTIALKELETWSHICTVRLSCGHRVDIKGAIPFLLCLKNVKNRTTAAPRSCFCTQLRSRGPAPTPASTAPPPSSRTPSPKSQAPPPSPPHSAQTCRPKQTLLKYPNGLWAHALPKLFHNTYKVDMYKLVVLMGEMILYYNRTENQTQPQNEPPQLRVHKGLVYAAKVDNNWYRVLVKGVLTTGLVSVYELDYGRHELVSSTQLQPLVQDFRRLPFQALTAQLAGVKQRQWSEEASMVFRNHVEKKALVAQLEAVQDASEPWERRLSVYLVDTSQEDQDVWVHDIMAEFTEEISNEM</sequence>
<evidence type="ECO:0000256" key="3">
    <source>
        <dbReference type="ARBA" id="ARBA00022737"/>
    </source>
</evidence>
<reference evidence="9" key="2">
    <citation type="submission" date="2025-09" db="UniProtKB">
        <authorList>
            <consortium name="Ensembl"/>
        </authorList>
    </citation>
    <scope>IDENTIFICATION</scope>
</reference>
<comment type="subcellular location">
    <subcellularLocation>
        <location evidence="1">Cytoplasm</location>
    </subcellularLocation>
</comment>